<keyword evidence="1" id="KW-0812">Transmembrane</keyword>
<feature type="transmembrane region" description="Helical" evidence="1">
    <location>
        <begin position="101"/>
        <end position="118"/>
    </location>
</feature>
<feature type="transmembrane region" description="Helical" evidence="1">
    <location>
        <begin position="21"/>
        <end position="46"/>
    </location>
</feature>
<accession>A0A841Q757</accession>
<name>A0A841Q757_9BACI</name>
<dbReference type="EMBL" id="JACHGH010000008">
    <property type="protein sequence ID" value="MBB6454238.1"/>
    <property type="molecule type" value="Genomic_DNA"/>
</dbReference>
<keyword evidence="3" id="KW-1185">Reference proteome</keyword>
<evidence type="ECO:0000313" key="2">
    <source>
        <dbReference type="EMBL" id="MBB6454238.1"/>
    </source>
</evidence>
<gene>
    <name evidence="2" type="ORF">HNQ94_002713</name>
</gene>
<feature type="transmembrane region" description="Helical" evidence="1">
    <location>
        <begin position="138"/>
        <end position="159"/>
    </location>
</feature>
<organism evidence="2 3">
    <name type="scientific">Salirhabdus euzebyi</name>
    <dbReference type="NCBI Taxonomy" id="394506"/>
    <lineage>
        <taxon>Bacteria</taxon>
        <taxon>Bacillati</taxon>
        <taxon>Bacillota</taxon>
        <taxon>Bacilli</taxon>
        <taxon>Bacillales</taxon>
        <taxon>Bacillaceae</taxon>
        <taxon>Salirhabdus</taxon>
    </lineage>
</organism>
<dbReference type="RefSeq" id="WP_246199915.1">
    <property type="nucleotide sequence ID" value="NZ_CADDWK010000001.1"/>
</dbReference>
<evidence type="ECO:0000313" key="3">
    <source>
        <dbReference type="Proteomes" id="UP000581688"/>
    </source>
</evidence>
<keyword evidence="1" id="KW-1133">Transmembrane helix</keyword>
<dbReference type="AlphaFoldDB" id="A0A841Q757"/>
<reference evidence="2 3" key="1">
    <citation type="submission" date="2020-08" db="EMBL/GenBank/DDBJ databases">
        <title>Genomic Encyclopedia of Type Strains, Phase IV (KMG-IV): sequencing the most valuable type-strain genomes for metagenomic binning, comparative biology and taxonomic classification.</title>
        <authorList>
            <person name="Goeker M."/>
        </authorList>
    </citation>
    <scope>NUCLEOTIDE SEQUENCE [LARGE SCALE GENOMIC DNA]</scope>
    <source>
        <strain evidence="2 3">DSM 19612</strain>
    </source>
</reference>
<feature type="transmembrane region" description="Helical" evidence="1">
    <location>
        <begin position="66"/>
        <end position="94"/>
    </location>
</feature>
<dbReference type="Proteomes" id="UP000581688">
    <property type="component" value="Unassembled WGS sequence"/>
</dbReference>
<protein>
    <submittedName>
        <fullName evidence="2">Uncharacterized protein</fullName>
    </submittedName>
</protein>
<comment type="caution">
    <text evidence="2">The sequence shown here is derived from an EMBL/GenBank/DDBJ whole genome shotgun (WGS) entry which is preliminary data.</text>
</comment>
<dbReference type="InterPro" id="IPR024563">
    <property type="entry name" value="YqhR"/>
</dbReference>
<dbReference type="Pfam" id="PF11085">
    <property type="entry name" value="YqhR"/>
    <property type="match status" value="1"/>
</dbReference>
<proteinExistence type="predicted"/>
<sequence length="177" mass="19847">MENNQTEPKLEQNQHKKPMSLFHKAILTGFVGGVFWSGLASLAYYFNFMEVSHASFILRSFFNGTWTQGLLGEVISMVIVGVLSIGTALVYYLFFKKRGGMLPGILFGSVLWIAFMYFLNPMFEAVPLFSDLKMDTVITSICLYVLYGTFIGYSISYEYENIQLASSNKGKSSQNAG</sequence>
<keyword evidence="1" id="KW-0472">Membrane</keyword>
<evidence type="ECO:0000256" key="1">
    <source>
        <dbReference type="SAM" id="Phobius"/>
    </source>
</evidence>